<organism evidence="4 5">
    <name type="scientific">Neptuniibacter caesariensis</name>
    <dbReference type="NCBI Taxonomy" id="207954"/>
    <lineage>
        <taxon>Bacteria</taxon>
        <taxon>Pseudomonadati</taxon>
        <taxon>Pseudomonadota</taxon>
        <taxon>Gammaproteobacteria</taxon>
        <taxon>Oceanospirillales</taxon>
        <taxon>Oceanospirillaceae</taxon>
        <taxon>Neptuniibacter</taxon>
    </lineage>
</organism>
<feature type="domain" description="LysM" evidence="3">
    <location>
        <begin position="40"/>
        <end position="84"/>
    </location>
</feature>
<reference evidence="4 5" key="1">
    <citation type="submission" date="2006-02" db="EMBL/GenBank/DDBJ databases">
        <authorList>
            <person name="Pinhassi J."/>
            <person name="Pedros-Alio C."/>
            <person name="Ferriera S."/>
            <person name="Johnson J."/>
            <person name="Kravitz S."/>
            <person name="Halpern A."/>
            <person name="Remington K."/>
            <person name="Beeson K."/>
            <person name="Tran B."/>
            <person name="Rogers Y.-H."/>
            <person name="Friedman R."/>
            <person name="Venter J.C."/>
        </authorList>
    </citation>
    <scope>NUCLEOTIDE SEQUENCE [LARGE SCALE GENOMIC DNA]</scope>
    <source>
        <strain evidence="4 5">MED92</strain>
    </source>
</reference>
<dbReference type="AlphaFoldDB" id="A0A7U8CAF5"/>
<dbReference type="SMART" id="SM00257">
    <property type="entry name" value="LysM"/>
    <property type="match status" value="1"/>
</dbReference>
<protein>
    <submittedName>
        <fullName evidence="4">Peptidase M23B</fullName>
    </submittedName>
</protein>
<name>A0A7U8CAF5_NEPCE</name>
<dbReference type="GO" id="GO:0032153">
    <property type="term" value="C:cell division site"/>
    <property type="evidence" value="ECO:0007669"/>
    <property type="project" value="TreeGrafter"/>
</dbReference>
<dbReference type="InterPro" id="IPR018392">
    <property type="entry name" value="LysM"/>
</dbReference>
<feature type="region of interest" description="Disordered" evidence="2">
    <location>
        <begin position="108"/>
        <end position="174"/>
    </location>
</feature>
<dbReference type="PROSITE" id="PS51782">
    <property type="entry name" value="LYSM"/>
    <property type="match status" value="1"/>
</dbReference>
<evidence type="ECO:0000256" key="2">
    <source>
        <dbReference type="SAM" id="MobiDB-lite"/>
    </source>
</evidence>
<dbReference type="PROSITE" id="PS51257">
    <property type="entry name" value="PROKAR_LIPOPROTEIN"/>
    <property type="match status" value="1"/>
</dbReference>
<dbReference type="InterPro" id="IPR050570">
    <property type="entry name" value="Cell_wall_metabolism_enzyme"/>
</dbReference>
<dbReference type="SUPFAM" id="SSF51261">
    <property type="entry name" value="Duplicated hybrid motif"/>
    <property type="match status" value="1"/>
</dbReference>
<dbReference type="InterPro" id="IPR011055">
    <property type="entry name" value="Dup_hybrid_motif"/>
</dbReference>
<dbReference type="CDD" id="cd12797">
    <property type="entry name" value="M23_peptidase"/>
    <property type="match status" value="1"/>
</dbReference>
<feature type="compositionally biased region" description="Low complexity" evidence="2">
    <location>
        <begin position="110"/>
        <end position="121"/>
    </location>
</feature>
<accession>A0A7U8CAF5</accession>
<evidence type="ECO:0000313" key="5">
    <source>
        <dbReference type="Proteomes" id="UP000002171"/>
    </source>
</evidence>
<dbReference type="Gene3D" id="2.70.70.10">
    <property type="entry name" value="Glucose Permease (Domain IIA)"/>
    <property type="match status" value="1"/>
</dbReference>
<feature type="compositionally biased region" description="Polar residues" evidence="2">
    <location>
        <begin position="122"/>
        <end position="144"/>
    </location>
</feature>
<dbReference type="Pfam" id="PF01476">
    <property type="entry name" value="LysM"/>
    <property type="match status" value="1"/>
</dbReference>
<keyword evidence="5" id="KW-1185">Reference proteome</keyword>
<dbReference type="CDD" id="cd00118">
    <property type="entry name" value="LysM"/>
    <property type="match status" value="1"/>
</dbReference>
<evidence type="ECO:0000256" key="1">
    <source>
        <dbReference type="ARBA" id="ARBA00038420"/>
    </source>
</evidence>
<dbReference type="Proteomes" id="UP000002171">
    <property type="component" value="Unassembled WGS sequence"/>
</dbReference>
<dbReference type="PANTHER" id="PTHR21666:SF263">
    <property type="entry name" value="MUREIN HYDROLASE ACTIVATOR NLPD"/>
    <property type="match status" value="1"/>
</dbReference>
<dbReference type="EMBL" id="AAOW01000001">
    <property type="protein sequence ID" value="EAR63065.1"/>
    <property type="molecule type" value="Genomic_DNA"/>
</dbReference>
<feature type="compositionally biased region" description="Low complexity" evidence="2">
    <location>
        <begin position="152"/>
        <end position="167"/>
    </location>
</feature>
<dbReference type="RefSeq" id="WP_007022083.1">
    <property type="nucleotide sequence ID" value="NZ_CH724126.1"/>
</dbReference>
<evidence type="ECO:0000259" key="3">
    <source>
        <dbReference type="PROSITE" id="PS51782"/>
    </source>
</evidence>
<dbReference type="Pfam" id="PF01551">
    <property type="entry name" value="Peptidase_M23"/>
    <property type="match status" value="1"/>
</dbReference>
<evidence type="ECO:0000313" key="4">
    <source>
        <dbReference type="EMBL" id="EAR63065.1"/>
    </source>
</evidence>
<proteinExistence type="inferred from homology"/>
<dbReference type="InterPro" id="IPR016047">
    <property type="entry name" value="M23ase_b-sheet_dom"/>
</dbReference>
<comment type="caution">
    <text evidence="4">The sequence shown here is derived from an EMBL/GenBank/DDBJ whole genome shotgun (WGS) entry which is preliminary data.</text>
</comment>
<dbReference type="PANTHER" id="PTHR21666">
    <property type="entry name" value="PEPTIDASE-RELATED"/>
    <property type="match status" value="1"/>
</dbReference>
<dbReference type="GO" id="GO:0004222">
    <property type="term" value="F:metalloendopeptidase activity"/>
    <property type="evidence" value="ECO:0007669"/>
    <property type="project" value="TreeGrafter"/>
</dbReference>
<comment type="similarity">
    <text evidence="1">Belongs to the E.coli NlpD/Haemophilus LppB family.</text>
</comment>
<dbReference type="InterPro" id="IPR036779">
    <property type="entry name" value="LysM_dom_sf"/>
</dbReference>
<gene>
    <name evidence="4" type="ORF">MED92_08096</name>
</gene>
<dbReference type="GO" id="GO:0009279">
    <property type="term" value="C:cell outer membrane"/>
    <property type="evidence" value="ECO:0007669"/>
    <property type="project" value="TreeGrafter"/>
</dbReference>
<dbReference type="Gene3D" id="3.10.350.10">
    <property type="entry name" value="LysM domain"/>
    <property type="match status" value="1"/>
</dbReference>
<sequence>MWFRGALLFSLIFILAACGGSTRAPVSERSLGLSQQAKPNEYRVKKGDTLYSIAFRYGLDYRELARKNNIDQRYSIYPGQTLSLNFTKPKPQGSIVRDSSIQAPKPLIVSSKQQNNPSSKSTIVSQSKPVQTKKPSAAVKSSQGKSKDQAKVAKAQTPQAKPAPKVQKSVKPINGPLKWKWPASGKVIATFKTRGTVNKGINIAGSKGSSVKAAGRGRVVYAGSGLLGYGNLVIIDHNQQFLSAYAHNSRVLVKENDMVEVGQKIAEMGSSGADRVMLHFEIRRDGKPVNPLRYLPKR</sequence>